<evidence type="ECO:0000256" key="9">
    <source>
        <dbReference type="ARBA" id="ARBA00023326"/>
    </source>
</evidence>
<protein>
    <recommendedName>
        <fullName evidence="4 10">beta-glucosidase</fullName>
        <ecNumber evidence="4 10">3.2.1.21</ecNumber>
    </recommendedName>
</protein>
<dbReference type="InterPro" id="IPR050288">
    <property type="entry name" value="Cellulose_deg_GH3"/>
</dbReference>
<evidence type="ECO:0000313" key="12">
    <source>
        <dbReference type="EMBL" id="KAL3419551.1"/>
    </source>
</evidence>
<dbReference type="SUPFAM" id="SSF52279">
    <property type="entry name" value="Beta-D-glucan exohydrolase, C-terminal domain"/>
    <property type="match status" value="1"/>
</dbReference>
<dbReference type="GO" id="GO:0016787">
    <property type="term" value="F:hydrolase activity"/>
    <property type="evidence" value="ECO:0007669"/>
    <property type="project" value="UniProtKB-KW"/>
</dbReference>
<dbReference type="InterPro" id="IPR011658">
    <property type="entry name" value="PA14_dom"/>
</dbReference>
<evidence type="ECO:0000256" key="7">
    <source>
        <dbReference type="ARBA" id="ARBA00023277"/>
    </source>
</evidence>
<accession>A0ABR4P8A7</accession>
<organism evidence="12 13">
    <name type="scientific">Phlyctema vagabunda</name>
    <dbReference type="NCBI Taxonomy" id="108571"/>
    <lineage>
        <taxon>Eukaryota</taxon>
        <taxon>Fungi</taxon>
        <taxon>Dikarya</taxon>
        <taxon>Ascomycota</taxon>
        <taxon>Pezizomycotina</taxon>
        <taxon>Leotiomycetes</taxon>
        <taxon>Helotiales</taxon>
        <taxon>Dermateaceae</taxon>
        <taxon>Phlyctema</taxon>
    </lineage>
</organism>
<keyword evidence="13" id="KW-1185">Reference proteome</keyword>
<proteinExistence type="inferred from homology"/>
<keyword evidence="9 10" id="KW-0624">Polysaccharide degradation</keyword>
<evidence type="ECO:0000259" key="11">
    <source>
        <dbReference type="PROSITE" id="PS51820"/>
    </source>
</evidence>
<evidence type="ECO:0000256" key="3">
    <source>
        <dbReference type="ARBA" id="ARBA00005336"/>
    </source>
</evidence>
<dbReference type="InterPro" id="IPR002772">
    <property type="entry name" value="Glyco_hydro_3_C"/>
</dbReference>
<keyword evidence="6" id="KW-0325">Glycoprotein</keyword>
<dbReference type="InterPro" id="IPR017853">
    <property type="entry name" value="GH"/>
</dbReference>
<evidence type="ECO:0000256" key="8">
    <source>
        <dbReference type="ARBA" id="ARBA00023295"/>
    </source>
</evidence>
<dbReference type="Pfam" id="PF14310">
    <property type="entry name" value="Fn3-like"/>
    <property type="match status" value="1"/>
</dbReference>
<dbReference type="Gene3D" id="3.20.20.300">
    <property type="entry name" value="Glycoside hydrolase, family 3, N-terminal domain"/>
    <property type="match status" value="1"/>
</dbReference>
<dbReference type="Pfam" id="PF01915">
    <property type="entry name" value="Glyco_hydro_3_C"/>
    <property type="match status" value="1"/>
</dbReference>
<gene>
    <name evidence="12" type="ORF">PVAG01_08049</name>
</gene>
<dbReference type="Pfam" id="PF00933">
    <property type="entry name" value="Glyco_hydro_3"/>
    <property type="match status" value="1"/>
</dbReference>
<dbReference type="Pfam" id="PF07691">
    <property type="entry name" value="PA14"/>
    <property type="match status" value="1"/>
</dbReference>
<dbReference type="Proteomes" id="UP001629113">
    <property type="component" value="Unassembled WGS sequence"/>
</dbReference>
<evidence type="ECO:0000256" key="4">
    <source>
        <dbReference type="ARBA" id="ARBA00012744"/>
    </source>
</evidence>
<dbReference type="InterPro" id="IPR013783">
    <property type="entry name" value="Ig-like_fold"/>
</dbReference>
<dbReference type="InterPro" id="IPR026891">
    <property type="entry name" value="Fn3-like"/>
</dbReference>
<dbReference type="InterPro" id="IPR019800">
    <property type="entry name" value="Glyco_hydro_3_AS"/>
</dbReference>
<comment type="catalytic activity">
    <reaction evidence="1 10">
        <text>Hydrolysis of terminal, non-reducing beta-D-glucosyl residues with release of beta-D-glucose.</text>
        <dbReference type="EC" id="3.2.1.21"/>
    </reaction>
</comment>
<evidence type="ECO:0000256" key="5">
    <source>
        <dbReference type="ARBA" id="ARBA00022801"/>
    </source>
</evidence>
<feature type="domain" description="PA14" evidence="11">
    <location>
        <begin position="413"/>
        <end position="575"/>
    </location>
</feature>
<dbReference type="InterPro" id="IPR036962">
    <property type="entry name" value="Glyco_hydro_3_N_sf"/>
</dbReference>
<dbReference type="PROSITE" id="PS51820">
    <property type="entry name" value="PA14"/>
    <property type="match status" value="1"/>
</dbReference>
<comment type="caution">
    <text evidence="12">The sequence shown here is derived from an EMBL/GenBank/DDBJ whole genome shotgun (WGS) entry which is preliminary data.</text>
</comment>
<dbReference type="InterPro" id="IPR037524">
    <property type="entry name" value="PA14/GLEYA"/>
</dbReference>
<dbReference type="Gene3D" id="3.40.50.1700">
    <property type="entry name" value="Glycoside hydrolase family 3 C-terminal domain"/>
    <property type="match status" value="1"/>
</dbReference>
<evidence type="ECO:0000256" key="1">
    <source>
        <dbReference type="ARBA" id="ARBA00000448"/>
    </source>
</evidence>
<dbReference type="SMART" id="SM00758">
    <property type="entry name" value="PA14"/>
    <property type="match status" value="1"/>
</dbReference>
<keyword evidence="8 10" id="KW-0326">Glycosidase</keyword>
<dbReference type="PROSITE" id="PS00775">
    <property type="entry name" value="GLYCOSYL_HYDROL_F3"/>
    <property type="match status" value="1"/>
</dbReference>
<comment type="similarity">
    <text evidence="3 10">Belongs to the glycosyl hydrolase 3 family.</text>
</comment>
<name>A0ABR4P8A7_9HELO</name>
<sequence length="852" mass="93683">MARLKLLRDQLTLEEKISLLAGVDAWQTQDIPRLGIGSLKTTDGPAGARGGLSVDGPSAAFVPAPVAQAATWSKEHLHAIGQLLCREAKTKAAQVLLAPTICCARNPLGGRNFESYSEDPYLSGQLAIQYVRGVQETGEVAATVKHFVANEQEYQRFTINAEISDRALREIYLRPFEMVIKSKQAPKCVMTSYNCVNGTHMDASNILQDILREEWGFKGLVMSDWGGTNSVIESVIAGCDLEMPGPPEKRGAQLLQAVNLNGSAELLEAIDRSSLRILQLLDDLHLLDMSPAEAEKSRHGIETSSDNKHDQELLRQVAADGIVLLKNNSRILPLDPRELSGKKIAFLGPNALNGTPGGGGSATMVPPYQTQPFAAFRSVLKKLGVSADIQHSPGAFIHKWLPLTSTRQFSAAPSESMLKLEFFGTEDLTGPILEIQHRDSSYVDLFDSAPAAYYEDKKPHSLRITSKVTPETTGKHLFGLSSVGNARLFVNDELIIDNENWNEVGEAFYAFGSVEVRASIQMDAGQTYEVRIEASTRIIPGTTNSDDPVHVFGVQPSVRIGFLEQLPEDPVADAVILSNNSDLTIVIIGLNDEWESEGYDRQSMKLPGGQDILIETLLAEAKHPENIIVVNQSGSPVEMSWAPKVDTILQAWYGGQEAGNALADVLLGIVNPSGKLPITWPMSYEDLAFENKTWPGVNGVVRYEEANLVGYRWYIDRKISPRWWLGHGLSFTTFNFSESIVVRNQDGWEVSVVVKNTGLIPGREVVQCYVLNLNGSEHIGELKAFHKTSLLNPEMSEKLSMTVMNRDLAYWDMKGKRWILEAGLYELCIGRNAGDMVANLQTLIPNSLSYAE</sequence>
<dbReference type="InterPro" id="IPR036881">
    <property type="entry name" value="Glyco_hydro_3_C_sf"/>
</dbReference>
<dbReference type="SUPFAM" id="SSF51445">
    <property type="entry name" value="(Trans)glycosidases"/>
    <property type="match status" value="1"/>
</dbReference>
<dbReference type="InterPro" id="IPR001764">
    <property type="entry name" value="Glyco_hydro_3_N"/>
</dbReference>
<dbReference type="PRINTS" id="PR00133">
    <property type="entry name" value="GLHYDRLASE3"/>
</dbReference>
<keyword evidence="7 10" id="KW-0119">Carbohydrate metabolism</keyword>
<dbReference type="Gene3D" id="2.60.40.10">
    <property type="entry name" value="Immunoglobulins"/>
    <property type="match status" value="1"/>
</dbReference>
<dbReference type="PANTHER" id="PTHR42715:SF10">
    <property type="entry name" value="BETA-GLUCOSIDASE"/>
    <property type="match status" value="1"/>
</dbReference>
<evidence type="ECO:0000313" key="13">
    <source>
        <dbReference type="Proteomes" id="UP001629113"/>
    </source>
</evidence>
<dbReference type="Gene3D" id="2.60.120.260">
    <property type="entry name" value="Galactose-binding domain-like"/>
    <property type="match status" value="1"/>
</dbReference>
<evidence type="ECO:0000256" key="6">
    <source>
        <dbReference type="ARBA" id="ARBA00023180"/>
    </source>
</evidence>
<dbReference type="EC" id="3.2.1.21" evidence="4 10"/>
<dbReference type="EMBL" id="JBFCZG010000007">
    <property type="protein sequence ID" value="KAL3419551.1"/>
    <property type="molecule type" value="Genomic_DNA"/>
</dbReference>
<keyword evidence="5 10" id="KW-0378">Hydrolase</keyword>
<dbReference type="PANTHER" id="PTHR42715">
    <property type="entry name" value="BETA-GLUCOSIDASE"/>
    <property type="match status" value="1"/>
</dbReference>
<reference evidence="12 13" key="1">
    <citation type="submission" date="2024-06" db="EMBL/GenBank/DDBJ databases">
        <title>Complete genome of Phlyctema vagabunda strain 19-DSS-EL-015.</title>
        <authorList>
            <person name="Fiorenzani C."/>
        </authorList>
    </citation>
    <scope>NUCLEOTIDE SEQUENCE [LARGE SCALE GENOMIC DNA]</scope>
    <source>
        <strain evidence="12 13">19-DSS-EL-015</strain>
    </source>
</reference>
<comment type="pathway">
    <text evidence="2 10">Glycan metabolism; cellulose degradation.</text>
</comment>
<evidence type="ECO:0000256" key="10">
    <source>
        <dbReference type="RuleBase" id="RU361161"/>
    </source>
</evidence>
<evidence type="ECO:0000256" key="2">
    <source>
        <dbReference type="ARBA" id="ARBA00004987"/>
    </source>
</evidence>
<dbReference type="SMART" id="SM01217">
    <property type="entry name" value="Fn3_like"/>
    <property type="match status" value="1"/>
</dbReference>